<evidence type="ECO:0000313" key="3">
    <source>
        <dbReference type="Proteomes" id="UP000314294"/>
    </source>
</evidence>
<sequence>MQSVHVHARLARARTSDSTAARVLQLAPCLQQREEGKIFSWWVEEEEEEEEEEEDSCGSQRGISSKVRPV</sequence>
<feature type="compositionally biased region" description="Acidic residues" evidence="1">
    <location>
        <begin position="44"/>
        <end position="56"/>
    </location>
</feature>
<proteinExistence type="predicted"/>
<accession>A0A4Z2F778</accession>
<dbReference type="EMBL" id="SRLO01001584">
    <property type="protein sequence ID" value="TNN36693.1"/>
    <property type="molecule type" value="Genomic_DNA"/>
</dbReference>
<evidence type="ECO:0000313" key="2">
    <source>
        <dbReference type="EMBL" id="TNN36693.1"/>
    </source>
</evidence>
<keyword evidence="3" id="KW-1185">Reference proteome</keyword>
<comment type="caution">
    <text evidence="2">The sequence shown here is derived from an EMBL/GenBank/DDBJ whole genome shotgun (WGS) entry which is preliminary data.</text>
</comment>
<evidence type="ECO:0000256" key="1">
    <source>
        <dbReference type="SAM" id="MobiDB-lite"/>
    </source>
</evidence>
<dbReference type="AlphaFoldDB" id="A0A4Z2F778"/>
<gene>
    <name evidence="2" type="ORF">EYF80_053149</name>
</gene>
<organism evidence="2 3">
    <name type="scientific">Liparis tanakae</name>
    <name type="common">Tanaka's snailfish</name>
    <dbReference type="NCBI Taxonomy" id="230148"/>
    <lineage>
        <taxon>Eukaryota</taxon>
        <taxon>Metazoa</taxon>
        <taxon>Chordata</taxon>
        <taxon>Craniata</taxon>
        <taxon>Vertebrata</taxon>
        <taxon>Euteleostomi</taxon>
        <taxon>Actinopterygii</taxon>
        <taxon>Neopterygii</taxon>
        <taxon>Teleostei</taxon>
        <taxon>Neoteleostei</taxon>
        <taxon>Acanthomorphata</taxon>
        <taxon>Eupercaria</taxon>
        <taxon>Perciformes</taxon>
        <taxon>Cottioidei</taxon>
        <taxon>Cottales</taxon>
        <taxon>Liparidae</taxon>
        <taxon>Liparis</taxon>
    </lineage>
</organism>
<name>A0A4Z2F778_9TELE</name>
<reference evidence="2 3" key="1">
    <citation type="submission" date="2019-03" db="EMBL/GenBank/DDBJ databases">
        <title>First draft genome of Liparis tanakae, snailfish: a comprehensive survey of snailfish specific genes.</title>
        <authorList>
            <person name="Kim W."/>
            <person name="Song I."/>
            <person name="Jeong J.-H."/>
            <person name="Kim D."/>
            <person name="Kim S."/>
            <person name="Ryu S."/>
            <person name="Song J.Y."/>
            <person name="Lee S.K."/>
        </authorList>
    </citation>
    <scope>NUCLEOTIDE SEQUENCE [LARGE SCALE GENOMIC DNA]</scope>
    <source>
        <tissue evidence="2">Muscle</tissue>
    </source>
</reference>
<feature type="region of interest" description="Disordered" evidence="1">
    <location>
        <begin position="44"/>
        <end position="70"/>
    </location>
</feature>
<protein>
    <submittedName>
        <fullName evidence="2">Uncharacterized protein</fullName>
    </submittedName>
</protein>
<dbReference type="Proteomes" id="UP000314294">
    <property type="component" value="Unassembled WGS sequence"/>
</dbReference>